<dbReference type="EC" id="2.7.13.3" evidence="2"/>
<keyword evidence="4" id="KW-0472">Membrane</keyword>
<dbReference type="SUPFAM" id="SSF55874">
    <property type="entry name" value="ATPase domain of HSP90 chaperone/DNA topoisomerase II/histidine kinase"/>
    <property type="match status" value="1"/>
</dbReference>
<dbReference type="SUPFAM" id="SSF47384">
    <property type="entry name" value="Homodimeric domain of signal transducing histidine kinase"/>
    <property type="match status" value="1"/>
</dbReference>
<dbReference type="SMART" id="SM00388">
    <property type="entry name" value="HisKA"/>
    <property type="match status" value="1"/>
</dbReference>
<dbReference type="CDD" id="cd00082">
    <property type="entry name" value="HisKA"/>
    <property type="match status" value="1"/>
</dbReference>
<keyword evidence="6" id="KW-0808">Transferase</keyword>
<dbReference type="PANTHER" id="PTHR43547:SF2">
    <property type="entry name" value="HYBRID SIGNAL TRANSDUCTION HISTIDINE KINASE C"/>
    <property type="match status" value="1"/>
</dbReference>
<organism evidence="6 7">
    <name type="scientific">Mucilaginibacter corticis</name>
    <dbReference type="NCBI Taxonomy" id="2597670"/>
    <lineage>
        <taxon>Bacteria</taxon>
        <taxon>Pseudomonadati</taxon>
        <taxon>Bacteroidota</taxon>
        <taxon>Sphingobacteriia</taxon>
        <taxon>Sphingobacteriales</taxon>
        <taxon>Sphingobacteriaceae</taxon>
        <taxon>Mucilaginibacter</taxon>
    </lineage>
</organism>
<dbReference type="InterPro" id="IPR004358">
    <property type="entry name" value="Sig_transdc_His_kin-like_C"/>
</dbReference>
<sequence>MIETINGAWAKLIGNSSVFSLESRIFHSISMGLMVLAALYIPYNLFAGLYVAALSALLVSLIFLYQYYNSRFKQNPHSSILFGITAIVIFSINYFANSGINGSTDIIWPAYLLLVFAISPYRQHLAWLLAYIVLFLVLHLVAYCNPMWVKHPFTAGKGELIDRITAFPMPVITIYIVIKYLRKNYDKERVAAEEKAIAIETQNRQILLQKEQIETSDAEKNKLMSIISHDMRAPLHNIQSYLQLLNGNHLDSKIRVAIEQDLLAATNSTMDMLTNLLQWSKSQMEGPMVNLAPTNLLQIMKSTLDMGIMQANKKGIALNYEIDPALVVVADVNMLQLVVRNLISNAIKFTHNNGMINITAQPEGQICKITVSDNGKGIALDKQDKIFSLTAQPDFGTDNEKGVGLGLTLCKEFIERQNGSIGFESTPGQGSSFFVYIPSAV</sequence>
<name>A0A556MUG7_9SPHI</name>
<keyword evidence="3" id="KW-0597">Phosphoprotein</keyword>
<dbReference type="OrthoDB" id="9810447at2"/>
<dbReference type="RefSeq" id="WP_144247071.1">
    <property type="nucleotide sequence ID" value="NZ_VLPK01000001.1"/>
</dbReference>
<evidence type="ECO:0000256" key="2">
    <source>
        <dbReference type="ARBA" id="ARBA00012438"/>
    </source>
</evidence>
<dbReference type="PROSITE" id="PS50109">
    <property type="entry name" value="HIS_KIN"/>
    <property type="match status" value="1"/>
</dbReference>
<feature type="transmembrane region" description="Helical" evidence="4">
    <location>
        <begin position="128"/>
        <end position="148"/>
    </location>
</feature>
<dbReference type="Gene3D" id="1.10.287.130">
    <property type="match status" value="1"/>
</dbReference>
<dbReference type="InterPro" id="IPR003661">
    <property type="entry name" value="HisK_dim/P_dom"/>
</dbReference>
<accession>A0A556MUG7</accession>
<dbReference type="GO" id="GO:0000155">
    <property type="term" value="F:phosphorelay sensor kinase activity"/>
    <property type="evidence" value="ECO:0007669"/>
    <property type="project" value="InterPro"/>
</dbReference>
<dbReference type="PANTHER" id="PTHR43547">
    <property type="entry name" value="TWO-COMPONENT HISTIDINE KINASE"/>
    <property type="match status" value="1"/>
</dbReference>
<dbReference type="EMBL" id="VLPK01000001">
    <property type="protein sequence ID" value="TSJ43505.1"/>
    <property type="molecule type" value="Genomic_DNA"/>
</dbReference>
<evidence type="ECO:0000256" key="1">
    <source>
        <dbReference type="ARBA" id="ARBA00000085"/>
    </source>
</evidence>
<protein>
    <recommendedName>
        <fullName evidence="2">histidine kinase</fullName>
        <ecNumber evidence="2">2.7.13.3</ecNumber>
    </recommendedName>
</protein>
<dbReference type="Gene3D" id="3.30.565.10">
    <property type="entry name" value="Histidine kinase-like ATPase, C-terminal domain"/>
    <property type="match status" value="1"/>
</dbReference>
<dbReference type="InterPro" id="IPR036890">
    <property type="entry name" value="HATPase_C_sf"/>
</dbReference>
<feature type="transmembrane region" description="Helical" evidence="4">
    <location>
        <begin position="25"/>
        <end position="43"/>
    </location>
</feature>
<keyword evidence="6" id="KW-0418">Kinase</keyword>
<evidence type="ECO:0000313" key="7">
    <source>
        <dbReference type="Proteomes" id="UP000318733"/>
    </source>
</evidence>
<dbReference type="InterPro" id="IPR005467">
    <property type="entry name" value="His_kinase_dom"/>
</dbReference>
<dbReference type="PRINTS" id="PR00344">
    <property type="entry name" value="BCTRLSENSOR"/>
</dbReference>
<evidence type="ECO:0000313" key="6">
    <source>
        <dbReference type="EMBL" id="TSJ43505.1"/>
    </source>
</evidence>
<evidence type="ECO:0000256" key="3">
    <source>
        <dbReference type="ARBA" id="ARBA00022553"/>
    </source>
</evidence>
<comment type="caution">
    <text evidence="6">The sequence shown here is derived from an EMBL/GenBank/DDBJ whole genome shotgun (WGS) entry which is preliminary data.</text>
</comment>
<feature type="transmembrane region" description="Helical" evidence="4">
    <location>
        <begin position="80"/>
        <end position="100"/>
    </location>
</feature>
<feature type="transmembrane region" description="Helical" evidence="4">
    <location>
        <begin position="106"/>
        <end position="121"/>
    </location>
</feature>
<dbReference type="SMART" id="SM00387">
    <property type="entry name" value="HATPase_c"/>
    <property type="match status" value="1"/>
</dbReference>
<evidence type="ECO:0000259" key="5">
    <source>
        <dbReference type="PROSITE" id="PS50109"/>
    </source>
</evidence>
<reference evidence="6 7" key="1">
    <citation type="submission" date="2019-07" db="EMBL/GenBank/DDBJ databases">
        <authorList>
            <person name="Huq M.A."/>
        </authorList>
    </citation>
    <scope>NUCLEOTIDE SEQUENCE [LARGE SCALE GENOMIC DNA]</scope>
    <source>
        <strain evidence="6 7">MAH-19</strain>
    </source>
</reference>
<dbReference type="Proteomes" id="UP000318733">
    <property type="component" value="Unassembled WGS sequence"/>
</dbReference>
<gene>
    <name evidence="6" type="ORF">FO440_04770</name>
</gene>
<comment type="catalytic activity">
    <reaction evidence="1">
        <text>ATP + protein L-histidine = ADP + protein N-phospho-L-histidine.</text>
        <dbReference type="EC" id="2.7.13.3"/>
    </reaction>
</comment>
<keyword evidence="4" id="KW-1133">Transmembrane helix</keyword>
<dbReference type="Pfam" id="PF02518">
    <property type="entry name" value="HATPase_c"/>
    <property type="match status" value="1"/>
</dbReference>
<dbReference type="InterPro" id="IPR036097">
    <property type="entry name" value="HisK_dim/P_sf"/>
</dbReference>
<feature type="transmembrane region" description="Helical" evidence="4">
    <location>
        <begin position="49"/>
        <end position="68"/>
    </location>
</feature>
<feature type="domain" description="Histidine kinase" evidence="5">
    <location>
        <begin position="226"/>
        <end position="441"/>
    </location>
</feature>
<dbReference type="CDD" id="cd00075">
    <property type="entry name" value="HATPase"/>
    <property type="match status" value="1"/>
</dbReference>
<feature type="transmembrane region" description="Helical" evidence="4">
    <location>
        <begin position="160"/>
        <end position="178"/>
    </location>
</feature>
<dbReference type="AlphaFoldDB" id="A0A556MUG7"/>
<dbReference type="InterPro" id="IPR003594">
    <property type="entry name" value="HATPase_dom"/>
</dbReference>
<proteinExistence type="predicted"/>
<evidence type="ECO:0000256" key="4">
    <source>
        <dbReference type="SAM" id="Phobius"/>
    </source>
</evidence>
<keyword evidence="7" id="KW-1185">Reference proteome</keyword>
<keyword evidence="4" id="KW-0812">Transmembrane</keyword>